<sequence>MTVFNRHVYGEAVVIRIDKIWALHHTARRDIESLVFYESISLLNATPVVVCNWRTHISPSFGSICSDLHMLFSCHSTHSQLQESHLTISETSRVILVTEWIMFTVWQLLVGNGHGRVDLEIGSHGQPPKKVDQRMAHEPGDEIRNGHPA</sequence>
<organism evidence="2 3">
    <name type="scientific">Hebeloma cylindrosporum</name>
    <dbReference type="NCBI Taxonomy" id="76867"/>
    <lineage>
        <taxon>Eukaryota</taxon>
        <taxon>Fungi</taxon>
        <taxon>Dikarya</taxon>
        <taxon>Basidiomycota</taxon>
        <taxon>Agaricomycotina</taxon>
        <taxon>Agaricomycetes</taxon>
        <taxon>Agaricomycetidae</taxon>
        <taxon>Agaricales</taxon>
        <taxon>Agaricineae</taxon>
        <taxon>Hymenogastraceae</taxon>
        <taxon>Hebeloma</taxon>
    </lineage>
</organism>
<reference evidence="3" key="2">
    <citation type="submission" date="2015-01" db="EMBL/GenBank/DDBJ databases">
        <title>Evolutionary Origins and Diversification of the Mycorrhizal Mutualists.</title>
        <authorList>
            <consortium name="DOE Joint Genome Institute"/>
            <consortium name="Mycorrhizal Genomics Consortium"/>
            <person name="Kohler A."/>
            <person name="Kuo A."/>
            <person name="Nagy L.G."/>
            <person name="Floudas D."/>
            <person name="Copeland A."/>
            <person name="Barry K.W."/>
            <person name="Cichocki N."/>
            <person name="Veneault-Fourrey C."/>
            <person name="LaButti K."/>
            <person name="Lindquist E.A."/>
            <person name="Lipzen A."/>
            <person name="Lundell T."/>
            <person name="Morin E."/>
            <person name="Murat C."/>
            <person name="Riley R."/>
            <person name="Ohm R."/>
            <person name="Sun H."/>
            <person name="Tunlid A."/>
            <person name="Henrissat B."/>
            <person name="Grigoriev I.V."/>
            <person name="Hibbett D.S."/>
            <person name="Martin F."/>
        </authorList>
    </citation>
    <scope>NUCLEOTIDE SEQUENCE [LARGE SCALE GENOMIC DNA]</scope>
    <source>
        <strain evidence="3">h7</strain>
    </source>
</reference>
<accession>A0A0C2YFD2</accession>
<dbReference type="EMBL" id="KN831784">
    <property type="protein sequence ID" value="KIM39757.1"/>
    <property type="molecule type" value="Genomic_DNA"/>
</dbReference>
<dbReference type="AlphaFoldDB" id="A0A0C2YFD2"/>
<protein>
    <submittedName>
        <fullName evidence="2">Uncharacterized protein</fullName>
    </submittedName>
</protein>
<name>A0A0C2YFD2_HEBCY</name>
<feature type="region of interest" description="Disordered" evidence="1">
    <location>
        <begin position="122"/>
        <end position="149"/>
    </location>
</feature>
<reference evidence="2 3" key="1">
    <citation type="submission" date="2014-04" db="EMBL/GenBank/DDBJ databases">
        <authorList>
            <consortium name="DOE Joint Genome Institute"/>
            <person name="Kuo A."/>
            <person name="Gay G."/>
            <person name="Dore J."/>
            <person name="Kohler A."/>
            <person name="Nagy L.G."/>
            <person name="Floudas D."/>
            <person name="Copeland A."/>
            <person name="Barry K.W."/>
            <person name="Cichocki N."/>
            <person name="Veneault-Fourrey C."/>
            <person name="LaButti K."/>
            <person name="Lindquist E.A."/>
            <person name="Lipzen A."/>
            <person name="Lundell T."/>
            <person name="Morin E."/>
            <person name="Murat C."/>
            <person name="Sun H."/>
            <person name="Tunlid A."/>
            <person name="Henrissat B."/>
            <person name="Grigoriev I.V."/>
            <person name="Hibbett D.S."/>
            <person name="Martin F."/>
            <person name="Nordberg H.P."/>
            <person name="Cantor M.N."/>
            <person name="Hua S.X."/>
        </authorList>
    </citation>
    <scope>NUCLEOTIDE SEQUENCE [LARGE SCALE GENOMIC DNA]</scope>
    <source>
        <strain evidence="3">h7</strain>
    </source>
</reference>
<keyword evidence="3" id="KW-1185">Reference proteome</keyword>
<gene>
    <name evidence="2" type="ORF">M413DRAFT_181710</name>
</gene>
<proteinExistence type="predicted"/>
<feature type="compositionally biased region" description="Basic and acidic residues" evidence="1">
    <location>
        <begin position="129"/>
        <end position="149"/>
    </location>
</feature>
<dbReference type="Proteomes" id="UP000053424">
    <property type="component" value="Unassembled WGS sequence"/>
</dbReference>
<dbReference type="HOGENOM" id="CLU_1749885_0_0_1"/>
<evidence type="ECO:0000256" key="1">
    <source>
        <dbReference type="SAM" id="MobiDB-lite"/>
    </source>
</evidence>
<evidence type="ECO:0000313" key="2">
    <source>
        <dbReference type="EMBL" id="KIM39757.1"/>
    </source>
</evidence>
<evidence type="ECO:0000313" key="3">
    <source>
        <dbReference type="Proteomes" id="UP000053424"/>
    </source>
</evidence>